<dbReference type="InterPro" id="IPR009030">
    <property type="entry name" value="Growth_fac_rcpt_cys_sf"/>
</dbReference>
<dbReference type="Gene3D" id="2.10.220.10">
    <property type="entry name" value="Hormone Receptor, Insulin-like Growth Factor Receptor 1, Chain A, domain 2"/>
    <property type="match status" value="1"/>
</dbReference>
<keyword evidence="1" id="KW-0732">Signal</keyword>
<dbReference type="PANTHER" id="PTHR46967:SF1">
    <property type="entry name" value="KERATIN-ASSOCIATED PROTEIN 16-1-LIKE"/>
    <property type="match status" value="1"/>
</dbReference>
<dbReference type="EMBL" id="HBEO01006210">
    <property type="protein sequence ID" value="CAD8472807.1"/>
    <property type="molecule type" value="Transcribed_RNA"/>
</dbReference>
<feature type="chain" id="PRO_5030789788" description="Tyrosine-protein kinase ephrin type A/B receptor-like domain-containing protein" evidence="1">
    <location>
        <begin position="31"/>
        <end position="537"/>
    </location>
</feature>
<dbReference type="AlphaFoldDB" id="A0A7S0E3T7"/>
<gene>
    <name evidence="3" type="ORF">HPHI1048_LOCUS4384</name>
</gene>
<dbReference type="PANTHER" id="PTHR46967">
    <property type="entry name" value="INSULIN-LIKE GROWTH FACTOR BINDING PROTEIN,N-TERMINAL"/>
    <property type="match status" value="1"/>
</dbReference>
<organism evidence="3">
    <name type="scientific">Hanusia phi</name>
    <dbReference type="NCBI Taxonomy" id="3032"/>
    <lineage>
        <taxon>Eukaryota</taxon>
        <taxon>Cryptophyceae</taxon>
        <taxon>Pyrenomonadales</taxon>
        <taxon>Geminigeraceae</taxon>
        <taxon>Hanusia</taxon>
    </lineage>
</organism>
<evidence type="ECO:0000256" key="1">
    <source>
        <dbReference type="SAM" id="SignalP"/>
    </source>
</evidence>
<dbReference type="SUPFAM" id="SSF57184">
    <property type="entry name" value="Growth factor receptor domain"/>
    <property type="match status" value="3"/>
</dbReference>
<evidence type="ECO:0000313" key="3">
    <source>
        <dbReference type="EMBL" id="CAD8472807.1"/>
    </source>
</evidence>
<accession>A0A7S0E3T7</accession>
<protein>
    <recommendedName>
        <fullName evidence="2">Tyrosine-protein kinase ephrin type A/B receptor-like domain-containing protein</fullName>
    </recommendedName>
</protein>
<proteinExistence type="predicted"/>
<name>A0A7S0E3T7_9CRYP</name>
<dbReference type="Pfam" id="PF07699">
    <property type="entry name" value="Ephrin_rec_like"/>
    <property type="match status" value="2"/>
</dbReference>
<sequence length="537" mass="57697">MRMMMMGTKIASMKGLRMMMMMMTFKAVTGDVTCPAGSMLDMYGSCPSCPNGTFSPAGSTFCFTCLAGMIPNARKDSCEYCPPGFGPQEGIFLFPTFNMTIRKLAFDPLGVNVSKLSSMQLRIEFPPAYHYGMQKCDLELHFKTDLQVGLIMTSSFDFVQSRYASRGLPQYFSMQSAPYESDASNAPLLYSFGGLLSSNFPPSKLGLMLPQGDRVLYIKNDWIDQEESSDYSLTLDFTFAKEQKRTSCIPCEGLKYKGAADAQCLDCPAGTFVVASKSGCDSCPIGKYSLASDGVCSECQIGKFNTATGSSYCRYCQALRTEPSGGSSCSDCPKGSFYIGREISTGCQLCPIGKYSDQDGMSFCLDCPMGKYADQANATACKACHPGTFASQTSSSQCALCSKGKYNNQTASSACSFCAEGKFASSEGMVQCTFCPAGSWIHQEGVNDSPSLCRNCSRGQEAAFGFACSECPPGTYAPMEGLAACLLCPRGKHSPNGMSHCLECAQDTFADQEGTQGWFCSQCPYGKFSEAGATSCS</sequence>
<reference evidence="3" key="1">
    <citation type="submission" date="2021-01" db="EMBL/GenBank/DDBJ databases">
        <authorList>
            <person name="Corre E."/>
            <person name="Pelletier E."/>
            <person name="Niang G."/>
            <person name="Scheremetjew M."/>
            <person name="Finn R."/>
            <person name="Kale V."/>
            <person name="Holt S."/>
            <person name="Cochrane G."/>
            <person name="Meng A."/>
            <person name="Brown T."/>
            <person name="Cohen L."/>
        </authorList>
    </citation>
    <scope>NUCLEOTIDE SEQUENCE</scope>
    <source>
        <strain evidence="3">CCMP325</strain>
    </source>
</reference>
<evidence type="ECO:0000259" key="2">
    <source>
        <dbReference type="Pfam" id="PF07699"/>
    </source>
</evidence>
<dbReference type="SMART" id="SM01411">
    <property type="entry name" value="Ephrin_rec_like"/>
    <property type="match status" value="6"/>
</dbReference>
<feature type="domain" description="Tyrosine-protein kinase ephrin type A/B receptor-like" evidence="2">
    <location>
        <begin position="342"/>
        <end position="384"/>
    </location>
</feature>
<feature type="domain" description="Tyrosine-protein kinase ephrin type A/B receptor-like" evidence="2">
    <location>
        <begin position="467"/>
        <end position="493"/>
    </location>
</feature>
<dbReference type="InterPro" id="IPR011641">
    <property type="entry name" value="Tyr-kin_ephrin_A/B_rcpt-like"/>
</dbReference>
<feature type="signal peptide" evidence="1">
    <location>
        <begin position="1"/>
        <end position="30"/>
    </location>
</feature>
<dbReference type="Gene3D" id="2.10.50.10">
    <property type="entry name" value="Tumor Necrosis Factor Receptor, subunit A, domain 2"/>
    <property type="match status" value="3"/>
</dbReference>